<organism evidence="2 3">
    <name type="scientific">Rhizoclosmatium globosum</name>
    <dbReference type="NCBI Taxonomy" id="329046"/>
    <lineage>
        <taxon>Eukaryota</taxon>
        <taxon>Fungi</taxon>
        <taxon>Fungi incertae sedis</taxon>
        <taxon>Chytridiomycota</taxon>
        <taxon>Chytridiomycota incertae sedis</taxon>
        <taxon>Chytridiomycetes</taxon>
        <taxon>Chytridiales</taxon>
        <taxon>Chytriomycetaceae</taxon>
        <taxon>Rhizoclosmatium</taxon>
    </lineage>
</organism>
<gene>
    <name evidence="2" type="ORF">BCR33DRAFT_719662</name>
</gene>
<proteinExistence type="predicted"/>
<feature type="compositionally biased region" description="Basic and acidic residues" evidence="1">
    <location>
        <begin position="1"/>
        <end position="10"/>
    </location>
</feature>
<comment type="caution">
    <text evidence="2">The sequence shown here is derived from an EMBL/GenBank/DDBJ whole genome shotgun (WGS) entry which is preliminary data.</text>
</comment>
<name>A0A1Y2BYI6_9FUNG</name>
<evidence type="ECO:0000313" key="2">
    <source>
        <dbReference type="EMBL" id="ORY39833.1"/>
    </source>
</evidence>
<accession>A0A1Y2BYI6</accession>
<keyword evidence="3" id="KW-1185">Reference proteome</keyword>
<feature type="region of interest" description="Disordered" evidence="1">
    <location>
        <begin position="1"/>
        <end position="32"/>
    </location>
</feature>
<dbReference type="AlphaFoldDB" id="A0A1Y2BYI6"/>
<evidence type="ECO:0000256" key="1">
    <source>
        <dbReference type="SAM" id="MobiDB-lite"/>
    </source>
</evidence>
<dbReference type="EMBL" id="MCGO01000037">
    <property type="protein sequence ID" value="ORY39833.1"/>
    <property type="molecule type" value="Genomic_DNA"/>
</dbReference>
<feature type="compositionally biased region" description="Low complexity" evidence="1">
    <location>
        <begin position="12"/>
        <end position="28"/>
    </location>
</feature>
<evidence type="ECO:0000313" key="3">
    <source>
        <dbReference type="Proteomes" id="UP000193642"/>
    </source>
</evidence>
<reference evidence="2 3" key="1">
    <citation type="submission" date="2016-07" db="EMBL/GenBank/DDBJ databases">
        <title>Pervasive Adenine N6-methylation of Active Genes in Fungi.</title>
        <authorList>
            <consortium name="DOE Joint Genome Institute"/>
            <person name="Mondo S.J."/>
            <person name="Dannebaum R.O."/>
            <person name="Kuo R.C."/>
            <person name="Labutti K."/>
            <person name="Haridas S."/>
            <person name="Kuo A."/>
            <person name="Salamov A."/>
            <person name="Ahrendt S.R."/>
            <person name="Lipzen A."/>
            <person name="Sullivan W."/>
            <person name="Andreopoulos W.B."/>
            <person name="Clum A."/>
            <person name="Lindquist E."/>
            <person name="Daum C."/>
            <person name="Ramamoorthy G.K."/>
            <person name="Gryganskyi A."/>
            <person name="Culley D."/>
            <person name="Magnuson J.K."/>
            <person name="James T.Y."/>
            <person name="O'Malley M.A."/>
            <person name="Stajich J.E."/>
            <person name="Spatafora J.W."/>
            <person name="Visel A."/>
            <person name="Grigoriev I.V."/>
        </authorList>
    </citation>
    <scope>NUCLEOTIDE SEQUENCE [LARGE SCALE GENOMIC DNA]</scope>
    <source>
        <strain evidence="2 3">JEL800</strain>
    </source>
</reference>
<protein>
    <submittedName>
        <fullName evidence="2">Uncharacterized protein</fullName>
    </submittedName>
</protein>
<dbReference type="Proteomes" id="UP000193642">
    <property type="component" value="Unassembled WGS sequence"/>
</dbReference>
<sequence length="57" mass="6204">MKLAQEEKKSASIKSSNSIKTSTESIKSVAASQKTKVEGSPLVFETATPQLFQSRFL</sequence>